<organism evidence="2 3">
    <name type="scientific">Hemibagrus wyckioides</name>
    <dbReference type="NCBI Taxonomy" id="337641"/>
    <lineage>
        <taxon>Eukaryota</taxon>
        <taxon>Metazoa</taxon>
        <taxon>Chordata</taxon>
        <taxon>Craniata</taxon>
        <taxon>Vertebrata</taxon>
        <taxon>Euteleostomi</taxon>
        <taxon>Actinopterygii</taxon>
        <taxon>Neopterygii</taxon>
        <taxon>Teleostei</taxon>
        <taxon>Ostariophysi</taxon>
        <taxon>Siluriformes</taxon>
        <taxon>Bagridae</taxon>
        <taxon>Hemibagrus</taxon>
    </lineage>
</organism>
<evidence type="ECO:0000313" key="2">
    <source>
        <dbReference type="EMBL" id="KAG7315455.1"/>
    </source>
</evidence>
<accession>A0A9D3S9L7</accession>
<reference evidence="2 3" key="1">
    <citation type="submission" date="2021-06" db="EMBL/GenBank/DDBJ databases">
        <title>Chromosome-level genome assembly of the red-tail catfish (Hemibagrus wyckioides).</title>
        <authorList>
            <person name="Shao F."/>
        </authorList>
    </citation>
    <scope>NUCLEOTIDE SEQUENCE [LARGE SCALE GENOMIC DNA]</scope>
    <source>
        <strain evidence="2">EC202008001</strain>
        <tissue evidence="2">Blood</tissue>
    </source>
</reference>
<evidence type="ECO:0000313" key="3">
    <source>
        <dbReference type="Proteomes" id="UP000824219"/>
    </source>
</evidence>
<comment type="caution">
    <text evidence="2">The sequence shown here is derived from an EMBL/GenBank/DDBJ whole genome shotgun (WGS) entry which is preliminary data.</text>
</comment>
<sequence>MVMEGGSIQHGVDNQAGRGGGGEGGGGRAGRPRGAGRARAAAAALGKEEEAEDGGATPRKLGVKDASSADPFVLFQSS</sequence>
<dbReference type="EMBL" id="JAHKSW010000027">
    <property type="protein sequence ID" value="KAG7315455.1"/>
    <property type="molecule type" value="Genomic_DNA"/>
</dbReference>
<keyword evidence="3" id="KW-1185">Reference proteome</keyword>
<feature type="compositionally biased region" description="Gly residues" evidence="1">
    <location>
        <begin position="17"/>
        <end position="29"/>
    </location>
</feature>
<name>A0A9D3S9L7_9TELE</name>
<protein>
    <submittedName>
        <fullName evidence="2">Uncharacterized protein</fullName>
    </submittedName>
</protein>
<dbReference type="AlphaFoldDB" id="A0A9D3S9L7"/>
<gene>
    <name evidence="2" type="ORF">KOW79_021543</name>
</gene>
<dbReference type="Proteomes" id="UP000824219">
    <property type="component" value="Linkage Group LG27"/>
</dbReference>
<proteinExistence type="predicted"/>
<feature type="region of interest" description="Disordered" evidence="1">
    <location>
        <begin position="1"/>
        <end position="78"/>
    </location>
</feature>
<evidence type="ECO:0000256" key="1">
    <source>
        <dbReference type="SAM" id="MobiDB-lite"/>
    </source>
</evidence>